<protein>
    <recommendedName>
        <fullName evidence="4">Outer membrane protein beta-barrel domain-containing protein</fullName>
    </recommendedName>
</protein>
<evidence type="ECO:0000256" key="1">
    <source>
        <dbReference type="SAM" id="SignalP"/>
    </source>
</evidence>
<proteinExistence type="predicted"/>
<gene>
    <name evidence="2" type="ORF">DSL64_18265</name>
</gene>
<sequence length="258" mass="29166">MQYIILTMAVFLTVARASCAPHTNQVDQSAPSDNDAKPSRFSLSVRGGLSQFYGELNEQDMKGSYGIGVHGRIARGVTLGLDYSAGKIGGEKVPFFNSYFINEYNAVEFIGRWNLTKQFSKRKEDLLDISVYTGVGVMFFSANAFDLNTNELVRFSNSKTSKRNQLFLRWGNPRGRAGIKRTHERIIPVGAMLDYNLTNRLKLGLDFRFYFVRTDKLDATSGQSLDNPEEETSYSDTPNDKFSLFAVTLTHYLRKRSK</sequence>
<evidence type="ECO:0000313" key="2">
    <source>
        <dbReference type="EMBL" id="REA59272.1"/>
    </source>
</evidence>
<keyword evidence="1" id="KW-0732">Signal</keyword>
<dbReference type="Proteomes" id="UP000256373">
    <property type="component" value="Unassembled WGS sequence"/>
</dbReference>
<comment type="caution">
    <text evidence="2">The sequence shown here is derived from an EMBL/GenBank/DDBJ whole genome shotgun (WGS) entry which is preliminary data.</text>
</comment>
<name>A0A3D8Y7W7_9BACT</name>
<feature type="signal peptide" evidence="1">
    <location>
        <begin position="1"/>
        <end position="19"/>
    </location>
</feature>
<evidence type="ECO:0000313" key="3">
    <source>
        <dbReference type="Proteomes" id="UP000256373"/>
    </source>
</evidence>
<reference evidence="2 3" key="1">
    <citation type="submission" date="2018-07" db="EMBL/GenBank/DDBJ databases">
        <title>Dyadobacter roseus sp. nov., isolated from rose rhizosphere soil.</title>
        <authorList>
            <person name="Chen L."/>
        </authorList>
    </citation>
    <scope>NUCLEOTIDE SEQUENCE [LARGE SCALE GENOMIC DNA]</scope>
    <source>
        <strain evidence="2 3">RS19</strain>
    </source>
</reference>
<dbReference type="EMBL" id="QNUL01000016">
    <property type="protein sequence ID" value="REA59272.1"/>
    <property type="molecule type" value="Genomic_DNA"/>
</dbReference>
<dbReference type="OrthoDB" id="940109at2"/>
<organism evidence="2 3">
    <name type="scientific">Dyadobacter luteus</name>
    <dbReference type="NCBI Taxonomy" id="2259619"/>
    <lineage>
        <taxon>Bacteria</taxon>
        <taxon>Pseudomonadati</taxon>
        <taxon>Bacteroidota</taxon>
        <taxon>Cytophagia</taxon>
        <taxon>Cytophagales</taxon>
        <taxon>Spirosomataceae</taxon>
        <taxon>Dyadobacter</taxon>
    </lineage>
</organism>
<dbReference type="AlphaFoldDB" id="A0A3D8Y7W7"/>
<accession>A0A3D8Y7W7</accession>
<evidence type="ECO:0008006" key="4">
    <source>
        <dbReference type="Google" id="ProtNLM"/>
    </source>
</evidence>
<feature type="chain" id="PRO_5017566874" description="Outer membrane protein beta-barrel domain-containing protein" evidence="1">
    <location>
        <begin position="20"/>
        <end position="258"/>
    </location>
</feature>
<dbReference type="RefSeq" id="WP_115832365.1">
    <property type="nucleotide sequence ID" value="NZ_QNUL01000016.1"/>
</dbReference>
<keyword evidence="3" id="KW-1185">Reference proteome</keyword>